<feature type="region of interest" description="Disordered" evidence="1">
    <location>
        <begin position="1"/>
        <end position="33"/>
    </location>
</feature>
<reference evidence="3 4" key="1">
    <citation type="submission" date="2020-12" db="EMBL/GenBank/DDBJ databases">
        <title>Microbacterium sp. HY060.</title>
        <authorList>
            <person name="Zhou J."/>
        </authorList>
    </citation>
    <scope>NUCLEOTIDE SEQUENCE [LARGE SCALE GENOMIC DNA]</scope>
    <source>
        <strain evidence="3 4">HY60</strain>
    </source>
</reference>
<dbReference type="Proteomes" id="UP000662814">
    <property type="component" value="Chromosome"/>
</dbReference>
<feature type="transmembrane region" description="Helical" evidence="2">
    <location>
        <begin position="150"/>
        <end position="172"/>
    </location>
</feature>
<gene>
    <name evidence="3" type="ORF">HCR76_13340</name>
</gene>
<dbReference type="RefSeq" id="WP_166991389.1">
    <property type="nucleotide sequence ID" value="NZ_CP061169.1"/>
</dbReference>
<evidence type="ECO:0000313" key="3">
    <source>
        <dbReference type="EMBL" id="QPZ37789.1"/>
    </source>
</evidence>
<dbReference type="EMBL" id="CP061169">
    <property type="protein sequence ID" value="QPZ37789.1"/>
    <property type="molecule type" value="Genomic_DNA"/>
</dbReference>
<sequence>MSNENLNPEDQNGKANRLGYGQQPTYGPSPTAYAVPPVRYPRPPLTRAQRRAALAAGGVGFPLMSLGVALLTVVCTLLLVGTLAEATGAWVDGTSSESEVFTRSLAELWNDAWWIVCGIALAAVVAWVAGYLTSVLVMKRARVNHPIGTTWAGIGVGAVAWWIVSTVIGTLFQIVPFFRLDGSSSSFNDSPVYLIVWTVVLAVASAAVGSFAWWWMAHCLRARRPAQLYADGQRAT</sequence>
<feature type="transmembrane region" description="Helical" evidence="2">
    <location>
        <begin position="112"/>
        <end position="138"/>
    </location>
</feature>
<accession>A0ABX6YGP7</accession>
<evidence type="ECO:0008006" key="5">
    <source>
        <dbReference type="Google" id="ProtNLM"/>
    </source>
</evidence>
<protein>
    <recommendedName>
        <fullName evidence="5">DUF2567 domain-containing protein</fullName>
    </recommendedName>
</protein>
<keyword evidence="2" id="KW-1133">Transmembrane helix</keyword>
<evidence type="ECO:0000256" key="1">
    <source>
        <dbReference type="SAM" id="MobiDB-lite"/>
    </source>
</evidence>
<keyword evidence="4" id="KW-1185">Reference proteome</keyword>
<feature type="transmembrane region" description="Helical" evidence="2">
    <location>
        <begin position="192"/>
        <end position="215"/>
    </location>
</feature>
<feature type="compositionally biased region" description="Polar residues" evidence="1">
    <location>
        <begin position="1"/>
        <end position="14"/>
    </location>
</feature>
<feature type="transmembrane region" description="Helical" evidence="2">
    <location>
        <begin position="52"/>
        <end position="80"/>
    </location>
</feature>
<evidence type="ECO:0000256" key="2">
    <source>
        <dbReference type="SAM" id="Phobius"/>
    </source>
</evidence>
<proteinExistence type="predicted"/>
<name>A0ABX6YGP7_9MICO</name>
<evidence type="ECO:0000313" key="4">
    <source>
        <dbReference type="Proteomes" id="UP000662814"/>
    </source>
</evidence>
<organism evidence="3 4">
    <name type="scientific">Paramicrobacterium chengjingii</name>
    <dbReference type="NCBI Taxonomy" id="2769067"/>
    <lineage>
        <taxon>Bacteria</taxon>
        <taxon>Bacillati</taxon>
        <taxon>Actinomycetota</taxon>
        <taxon>Actinomycetes</taxon>
        <taxon>Micrococcales</taxon>
        <taxon>Microbacteriaceae</taxon>
        <taxon>Paramicrobacterium</taxon>
    </lineage>
</organism>
<keyword evidence="2" id="KW-0812">Transmembrane</keyword>
<keyword evidence="2" id="KW-0472">Membrane</keyword>